<dbReference type="InterPro" id="IPR000979">
    <property type="entry name" value="Phosphodiesterase_MJ0936/Vps29"/>
</dbReference>
<evidence type="ECO:0000259" key="3">
    <source>
        <dbReference type="Pfam" id="PF12850"/>
    </source>
</evidence>
<dbReference type="SUPFAM" id="SSF56300">
    <property type="entry name" value="Metallo-dependent phosphatases"/>
    <property type="match status" value="1"/>
</dbReference>
<protein>
    <recommendedName>
        <fullName evidence="2">Phosphoesterase</fullName>
        <ecNumber evidence="2">3.1.4.-</ecNumber>
    </recommendedName>
</protein>
<dbReference type="OrthoDB" id="9800565at2"/>
<dbReference type="PANTHER" id="PTHR11124">
    <property type="entry name" value="VACUOLAR SORTING PROTEIN VPS29"/>
    <property type="match status" value="1"/>
</dbReference>
<sequence length="184" mass="21065">MKLFFISDIHGSAYYLEKALEVFETEKADYLIILGDQLYHGARNPLPRDYDPKKVTSILNSYTDKIIAVRGNCESEVDQMVLNYPTMSDYSIILYNNKRLFLTHGHIFNKNNIPNLSAGDALIYGHTHVPLAENLNNIFVLNPGSITFPKEDTPHCYGILHENMFKIKTLDGQIFKEIDLKILL</sequence>
<dbReference type="NCBIfam" id="TIGR00040">
    <property type="entry name" value="yfcE"/>
    <property type="match status" value="1"/>
</dbReference>
<accession>A0A381J7K2</accession>
<dbReference type="NCBIfam" id="NF006988">
    <property type="entry name" value="PRK09453.1"/>
    <property type="match status" value="1"/>
</dbReference>
<organism evidence="4 5">
    <name type="scientific">Clostridium putrefaciens</name>
    <dbReference type="NCBI Taxonomy" id="99675"/>
    <lineage>
        <taxon>Bacteria</taxon>
        <taxon>Bacillati</taxon>
        <taxon>Bacillota</taxon>
        <taxon>Clostridia</taxon>
        <taxon>Eubacteriales</taxon>
        <taxon>Clostridiaceae</taxon>
        <taxon>Clostridium</taxon>
    </lineage>
</organism>
<gene>
    <name evidence="4" type="primary">yfcE</name>
    <name evidence="4" type="ORF">NCTC9836_00642</name>
</gene>
<dbReference type="InterPro" id="IPR029052">
    <property type="entry name" value="Metallo-depent_PP-like"/>
</dbReference>
<proteinExistence type="inferred from homology"/>
<dbReference type="CDD" id="cd00841">
    <property type="entry name" value="MPP_YfcE"/>
    <property type="match status" value="1"/>
</dbReference>
<dbReference type="Pfam" id="PF12850">
    <property type="entry name" value="Metallophos_2"/>
    <property type="match status" value="1"/>
</dbReference>
<reference evidence="4 5" key="1">
    <citation type="submission" date="2018-06" db="EMBL/GenBank/DDBJ databases">
        <authorList>
            <consortium name="Pathogen Informatics"/>
            <person name="Doyle S."/>
        </authorList>
    </citation>
    <scope>NUCLEOTIDE SEQUENCE [LARGE SCALE GENOMIC DNA]</scope>
    <source>
        <strain evidence="4 5">NCTC9836</strain>
    </source>
</reference>
<dbReference type="EC" id="3.1.4.-" evidence="2"/>
<dbReference type="GO" id="GO:0046872">
    <property type="term" value="F:metal ion binding"/>
    <property type="evidence" value="ECO:0007669"/>
    <property type="project" value="UniProtKB-KW"/>
</dbReference>
<dbReference type="InterPro" id="IPR024654">
    <property type="entry name" value="Calcineurin-like_PHP_lpxH"/>
</dbReference>
<keyword evidence="4" id="KW-0378">Hydrolase</keyword>
<feature type="domain" description="Calcineurin-like phosphoesterase" evidence="3">
    <location>
        <begin position="1"/>
        <end position="161"/>
    </location>
</feature>
<dbReference type="Proteomes" id="UP000254664">
    <property type="component" value="Unassembled WGS sequence"/>
</dbReference>
<dbReference type="InterPro" id="IPR041802">
    <property type="entry name" value="MPP_YfcE"/>
</dbReference>
<evidence type="ECO:0000256" key="1">
    <source>
        <dbReference type="ARBA" id="ARBA00008950"/>
    </source>
</evidence>
<dbReference type="Gene3D" id="3.60.21.10">
    <property type="match status" value="1"/>
</dbReference>
<dbReference type="GO" id="GO:0016787">
    <property type="term" value="F:hydrolase activity"/>
    <property type="evidence" value="ECO:0007669"/>
    <property type="project" value="UniProtKB-UniRule"/>
</dbReference>
<dbReference type="EMBL" id="UFWZ01000001">
    <property type="protein sequence ID" value="SUY46196.1"/>
    <property type="molecule type" value="Genomic_DNA"/>
</dbReference>
<keyword evidence="5" id="KW-1185">Reference proteome</keyword>
<comment type="similarity">
    <text evidence="1 2">Belongs to the metallophosphoesterase superfamily. YfcE family.</text>
</comment>
<keyword evidence="2" id="KW-0479">Metal-binding</keyword>
<name>A0A381J7K2_9CLOT</name>
<dbReference type="AlphaFoldDB" id="A0A381J7K2"/>
<evidence type="ECO:0000256" key="2">
    <source>
        <dbReference type="RuleBase" id="RU362039"/>
    </source>
</evidence>
<dbReference type="RefSeq" id="WP_115640440.1">
    <property type="nucleotide sequence ID" value="NZ_UFWZ01000001.1"/>
</dbReference>
<comment type="cofactor">
    <cofactor evidence="2">
        <name>a divalent metal cation</name>
        <dbReference type="ChEBI" id="CHEBI:60240"/>
    </cofactor>
</comment>
<evidence type="ECO:0000313" key="5">
    <source>
        <dbReference type="Proteomes" id="UP000254664"/>
    </source>
</evidence>
<evidence type="ECO:0000313" key="4">
    <source>
        <dbReference type="EMBL" id="SUY46196.1"/>
    </source>
</evidence>